<comment type="similarity">
    <text evidence="2">Belongs to the actin-binding proteins ADF family. Twinfilin subfamily.</text>
</comment>
<dbReference type="GO" id="GO:0005884">
    <property type="term" value="C:actin filament"/>
    <property type="evidence" value="ECO:0007669"/>
    <property type="project" value="TreeGrafter"/>
</dbReference>
<evidence type="ECO:0000256" key="7">
    <source>
        <dbReference type="ARBA" id="ARBA00038532"/>
    </source>
</evidence>
<feature type="domain" description="ADF-H" evidence="9">
    <location>
        <begin position="4"/>
        <end position="139"/>
    </location>
</feature>
<evidence type="ECO:0000256" key="5">
    <source>
        <dbReference type="ARBA" id="ARBA00023203"/>
    </source>
</evidence>
<dbReference type="CDD" id="cd11285">
    <property type="entry name" value="ADF_Twf-N_like"/>
    <property type="match status" value="1"/>
</dbReference>
<reference evidence="10" key="1">
    <citation type="submission" date="2021-01" db="EMBL/GenBank/DDBJ databases">
        <authorList>
            <person name="Corre E."/>
            <person name="Pelletier E."/>
            <person name="Niang G."/>
            <person name="Scheremetjew M."/>
            <person name="Finn R."/>
            <person name="Kale V."/>
            <person name="Holt S."/>
            <person name="Cochrane G."/>
            <person name="Meng A."/>
            <person name="Brown T."/>
            <person name="Cohen L."/>
        </authorList>
    </citation>
    <scope>NUCLEOTIDE SEQUENCE</scope>
    <source>
        <strain evidence="10">CCCM811</strain>
    </source>
</reference>
<dbReference type="PANTHER" id="PTHR13759:SF1">
    <property type="entry name" value="TWINFILIN"/>
    <property type="match status" value="1"/>
</dbReference>
<dbReference type="Pfam" id="PF00241">
    <property type="entry name" value="Cofilin_ADF"/>
    <property type="match status" value="2"/>
</dbReference>
<keyword evidence="4" id="KW-0677">Repeat</keyword>
<evidence type="ECO:0000256" key="8">
    <source>
        <dbReference type="SAM" id="MobiDB-lite"/>
    </source>
</evidence>
<dbReference type="GO" id="GO:0003785">
    <property type="term" value="F:actin monomer binding"/>
    <property type="evidence" value="ECO:0007669"/>
    <property type="project" value="TreeGrafter"/>
</dbReference>
<evidence type="ECO:0000256" key="2">
    <source>
        <dbReference type="ARBA" id="ARBA00009557"/>
    </source>
</evidence>
<dbReference type="PROSITE" id="PS51263">
    <property type="entry name" value="ADF_H"/>
    <property type="match status" value="2"/>
</dbReference>
<evidence type="ECO:0000256" key="6">
    <source>
        <dbReference type="ARBA" id="ARBA00023212"/>
    </source>
</evidence>
<dbReference type="Gene3D" id="3.40.20.10">
    <property type="entry name" value="Severin"/>
    <property type="match status" value="2"/>
</dbReference>
<dbReference type="SMART" id="SM00102">
    <property type="entry name" value="ADF"/>
    <property type="match status" value="2"/>
</dbReference>
<evidence type="ECO:0000259" key="9">
    <source>
        <dbReference type="PROSITE" id="PS51263"/>
    </source>
</evidence>
<keyword evidence="5" id="KW-0009">Actin-binding</keyword>
<sequence>MHRSGIKANPDLKKAIVELKGDSKSLYMKVEIAKEEFVLKGTGKLAGSKVSEDDFKTLASVLEENVACYVFFRDPTIGNEEKWVLCQYMPDLARVNSKMLYASSRASMKESFGHEVLTEDYFISDKNEMVYSVFMKSREKVDKSELLTFEEQAKNEAKRGEILAMSDGVALTVADVPITVSKAASDAVTACVDKKTNVAILLLESNTQELLSETSIVKNAAMEDIAKVCTAKKEPRYLYHRYIHQNPDTKEQKTAHLFIYYCPDDAQPRMKMMYSTCKAMVLRVLEKMNVPVTNKFEASTGGELTDRVVMDELYPKKTEKVTFKKPKAGGKKGKRRLISKKKFTAS</sequence>
<comment type="subunit">
    <text evidence="7">Interacts with G-actin; ADP-actin form.</text>
</comment>
<keyword evidence="3" id="KW-0963">Cytoplasm</keyword>
<dbReference type="InterPro" id="IPR029006">
    <property type="entry name" value="ADF-H/Gelsolin-like_dom_sf"/>
</dbReference>
<dbReference type="GO" id="GO:0005737">
    <property type="term" value="C:cytoplasm"/>
    <property type="evidence" value="ECO:0007669"/>
    <property type="project" value="TreeGrafter"/>
</dbReference>
<proteinExistence type="inferred from homology"/>
<dbReference type="AlphaFoldDB" id="A0A6V3SSR8"/>
<name>A0A6V3SSR8_9EUKA</name>
<organism evidence="10">
    <name type="scientific">Lotharella globosa</name>
    <dbReference type="NCBI Taxonomy" id="91324"/>
    <lineage>
        <taxon>Eukaryota</taxon>
        <taxon>Sar</taxon>
        <taxon>Rhizaria</taxon>
        <taxon>Cercozoa</taxon>
        <taxon>Chlorarachniophyceae</taxon>
        <taxon>Lotharella</taxon>
    </lineage>
</organism>
<feature type="domain" description="ADF-H" evidence="9">
    <location>
        <begin position="168"/>
        <end position="314"/>
    </location>
</feature>
<evidence type="ECO:0000256" key="1">
    <source>
        <dbReference type="ARBA" id="ARBA00004245"/>
    </source>
</evidence>
<gene>
    <name evidence="10" type="ORF">LGLO00237_LOCUS30723</name>
</gene>
<feature type="region of interest" description="Disordered" evidence="8">
    <location>
        <begin position="324"/>
        <end position="346"/>
    </location>
</feature>
<comment type="subcellular location">
    <subcellularLocation>
        <location evidence="1">Cytoplasm</location>
        <location evidence="1">Cytoskeleton</location>
    </subcellularLocation>
</comment>
<dbReference type="EMBL" id="HBIV01043764">
    <property type="protein sequence ID" value="CAE0678941.1"/>
    <property type="molecule type" value="Transcribed_RNA"/>
</dbReference>
<evidence type="ECO:0000256" key="4">
    <source>
        <dbReference type="ARBA" id="ARBA00022737"/>
    </source>
</evidence>
<evidence type="ECO:0000256" key="3">
    <source>
        <dbReference type="ARBA" id="ARBA00022490"/>
    </source>
</evidence>
<accession>A0A6V3SSR8</accession>
<dbReference type="PANTHER" id="PTHR13759">
    <property type="entry name" value="TWINFILIN"/>
    <property type="match status" value="1"/>
</dbReference>
<dbReference type="SUPFAM" id="SSF55753">
    <property type="entry name" value="Actin depolymerizing proteins"/>
    <property type="match status" value="2"/>
</dbReference>
<keyword evidence="6" id="KW-0206">Cytoskeleton</keyword>
<dbReference type="InterPro" id="IPR028458">
    <property type="entry name" value="Twinfilin"/>
</dbReference>
<protein>
    <recommendedName>
        <fullName evidence="9">ADF-H domain-containing protein</fullName>
    </recommendedName>
</protein>
<dbReference type="GO" id="GO:0051016">
    <property type="term" value="P:barbed-end actin filament capping"/>
    <property type="evidence" value="ECO:0007669"/>
    <property type="project" value="TreeGrafter"/>
</dbReference>
<evidence type="ECO:0000313" key="10">
    <source>
        <dbReference type="EMBL" id="CAE0678941.1"/>
    </source>
</evidence>
<dbReference type="GO" id="GO:0030042">
    <property type="term" value="P:actin filament depolymerization"/>
    <property type="evidence" value="ECO:0007669"/>
    <property type="project" value="TreeGrafter"/>
</dbReference>
<dbReference type="GO" id="GO:0051015">
    <property type="term" value="F:actin filament binding"/>
    <property type="evidence" value="ECO:0007669"/>
    <property type="project" value="TreeGrafter"/>
</dbReference>
<dbReference type="InterPro" id="IPR002108">
    <property type="entry name" value="ADF-H"/>
</dbReference>